<name>A0A0C9YKN0_9AGAM</name>
<dbReference type="Proteomes" id="UP000054018">
    <property type="component" value="Unassembled WGS sequence"/>
</dbReference>
<evidence type="ECO:0000313" key="1">
    <source>
        <dbReference type="EMBL" id="KIK25495.1"/>
    </source>
</evidence>
<keyword evidence="2" id="KW-1185">Reference proteome</keyword>
<proteinExistence type="predicted"/>
<gene>
    <name evidence="1" type="ORF">PISMIDRAFT_641750</name>
</gene>
<reference evidence="2" key="2">
    <citation type="submission" date="2015-01" db="EMBL/GenBank/DDBJ databases">
        <title>Evolutionary Origins and Diversification of the Mycorrhizal Mutualists.</title>
        <authorList>
            <consortium name="DOE Joint Genome Institute"/>
            <consortium name="Mycorrhizal Genomics Consortium"/>
            <person name="Kohler A."/>
            <person name="Kuo A."/>
            <person name="Nagy L.G."/>
            <person name="Floudas D."/>
            <person name="Copeland A."/>
            <person name="Barry K.W."/>
            <person name="Cichocki N."/>
            <person name="Veneault-Fourrey C."/>
            <person name="LaButti K."/>
            <person name="Lindquist E.A."/>
            <person name="Lipzen A."/>
            <person name="Lundell T."/>
            <person name="Morin E."/>
            <person name="Murat C."/>
            <person name="Riley R."/>
            <person name="Ohm R."/>
            <person name="Sun H."/>
            <person name="Tunlid A."/>
            <person name="Henrissat B."/>
            <person name="Grigoriev I.V."/>
            <person name="Hibbett D.S."/>
            <person name="Martin F."/>
        </authorList>
    </citation>
    <scope>NUCLEOTIDE SEQUENCE [LARGE SCALE GENOMIC DNA]</scope>
    <source>
        <strain evidence="2">441</strain>
    </source>
</reference>
<dbReference type="STRING" id="765257.A0A0C9YKN0"/>
<dbReference type="AlphaFoldDB" id="A0A0C9YKN0"/>
<sequence>MRSRIIHGRRLETHCNNSEITLRCLRYFQRNVRIEDRVDLTEAIDTNLKTAPCLAEAWHEYLTSASSTGVVHDGEGGWLSTPAFDATVLSAGGNPDRDIFENAVVRHTSNPHYGFQSYGELFVRELNHSRYRSFSLETQRLSTPHAHLLFTSFTMTNPMNSVIFCACIPSFSSSLGDLPITTSSTLVYLCHQSHRFRTTPIFWLKVRVGKRYLMQKGKQLEL</sequence>
<reference evidence="1 2" key="1">
    <citation type="submission" date="2014-04" db="EMBL/GenBank/DDBJ databases">
        <authorList>
            <consortium name="DOE Joint Genome Institute"/>
            <person name="Kuo A."/>
            <person name="Kohler A."/>
            <person name="Costa M.D."/>
            <person name="Nagy L.G."/>
            <person name="Floudas D."/>
            <person name="Copeland A."/>
            <person name="Barry K.W."/>
            <person name="Cichocki N."/>
            <person name="Veneault-Fourrey C."/>
            <person name="LaButti K."/>
            <person name="Lindquist E.A."/>
            <person name="Lipzen A."/>
            <person name="Lundell T."/>
            <person name="Morin E."/>
            <person name="Murat C."/>
            <person name="Sun H."/>
            <person name="Tunlid A."/>
            <person name="Henrissat B."/>
            <person name="Grigoriev I.V."/>
            <person name="Hibbett D.S."/>
            <person name="Martin F."/>
            <person name="Nordberg H.P."/>
            <person name="Cantor M.N."/>
            <person name="Hua S.X."/>
        </authorList>
    </citation>
    <scope>NUCLEOTIDE SEQUENCE [LARGE SCALE GENOMIC DNA]</scope>
    <source>
        <strain evidence="1 2">441</strain>
    </source>
</reference>
<dbReference type="HOGENOM" id="CLU_1245811_0_0_1"/>
<protein>
    <submittedName>
        <fullName evidence="1">Uncharacterized protein</fullName>
    </submittedName>
</protein>
<accession>A0A0C9YKN0</accession>
<dbReference type="OrthoDB" id="5973539at2759"/>
<dbReference type="EMBL" id="KN833707">
    <property type="protein sequence ID" value="KIK25495.1"/>
    <property type="molecule type" value="Genomic_DNA"/>
</dbReference>
<evidence type="ECO:0000313" key="2">
    <source>
        <dbReference type="Proteomes" id="UP000054018"/>
    </source>
</evidence>
<organism evidence="1 2">
    <name type="scientific">Pisolithus microcarpus 441</name>
    <dbReference type="NCBI Taxonomy" id="765257"/>
    <lineage>
        <taxon>Eukaryota</taxon>
        <taxon>Fungi</taxon>
        <taxon>Dikarya</taxon>
        <taxon>Basidiomycota</taxon>
        <taxon>Agaricomycotina</taxon>
        <taxon>Agaricomycetes</taxon>
        <taxon>Agaricomycetidae</taxon>
        <taxon>Boletales</taxon>
        <taxon>Sclerodermatineae</taxon>
        <taxon>Pisolithaceae</taxon>
        <taxon>Pisolithus</taxon>
    </lineage>
</organism>